<dbReference type="Pfam" id="PF12706">
    <property type="entry name" value="Lactamase_B_2"/>
    <property type="match status" value="1"/>
</dbReference>
<dbReference type="InterPro" id="IPR036866">
    <property type="entry name" value="RibonucZ/Hydroxyglut_hydro"/>
</dbReference>
<protein>
    <submittedName>
        <fullName evidence="2">Metallohydrolase</fullName>
    </submittedName>
</protein>
<dbReference type="PANTHER" id="PTHR47619:SF1">
    <property type="entry name" value="EXODEOXYRIBONUCLEASE WALJ"/>
    <property type="match status" value="1"/>
</dbReference>
<feature type="domain" description="Metallo-beta-lactamase" evidence="1">
    <location>
        <begin position="11"/>
        <end position="189"/>
    </location>
</feature>
<dbReference type="Gene3D" id="3.60.15.10">
    <property type="entry name" value="Ribonuclease Z/Hydroxyacylglutathione hydrolase-like"/>
    <property type="match status" value="1"/>
</dbReference>
<name>A0A1D2YVK6_9BACI</name>
<evidence type="ECO:0000259" key="1">
    <source>
        <dbReference type="SMART" id="SM00849"/>
    </source>
</evidence>
<organism evidence="2 3">
    <name type="scientific">Vulcanibacillus modesticaldus</name>
    <dbReference type="NCBI Taxonomy" id="337097"/>
    <lineage>
        <taxon>Bacteria</taxon>
        <taxon>Bacillati</taxon>
        <taxon>Bacillota</taxon>
        <taxon>Bacilli</taxon>
        <taxon>Bacillales</taxon>
        <taxon>Bacillaceae</taxon>
        <taxon>Vulcanibacillus</taxon>
    </lineage>
</organism>
<dbReference type="SMART" id="SM00849">
    <property type="entry name" value="Lactamase_B"/>
    <property type="match status" value="1"/>
</dbReference>
<dbReference type="CDD" id="cd07733">
    <property type="entry name" value="YycJ-like_MBL-fold"/>
    <property type="match status" value="1"/>
</dbReference>
<dbReference type="PANTHER" id="PTHR47619">
    <property type="entry name" value="METALLO-HYDROLASE YYCJ-RELATED"/>
    <property type="match status" value="1"/>
</dbReference>
<dbReference type="RefSeq" id="WP_069656474.1">
    <property type="nucleotide sequence ID" value="NZ_MIJF01000016.1"/>
</dbReference>
<dbReference type="GO" id="GO:0016787">
    <property type="term" value="F:hydrolase activity"/>
    <property type="evidence" value="ECO:0007669"/>
    <property type="project" value="UniProtKB-KW"/>
</dbReference>
<proteinExistence type="predicted"/>
<dbReference type="AlphaFoldDB" id="A0A1D2YVK6"/>
<evidence type="ECO:0000313" key="3">
    <source>
        <dbReference type="Proteomes" id="UP000243739"/>
    </source>
</evidence>
<dbReference type="EMBL" id="MIJF01000016">
    <property type="protein sequence ID" value="OEF99687.1"/>
    <property type="molecule type" value="Genomic_DNA"/>
</dbReference>
<evidence type="ECO:0000313" key="2">
    <source>
        <dbReference type="EMBL" id="OEF99687.1"/>
    </source>
</evidence>
<dbReference type="STRING" id="337097.BHF71_07810"/>
<dbReference type="InterPro" id="IPR058121">
    <property type="entry name" value="WalJ/YycJ"/>
</dbReference>
<reference evidence="2 3" key="1">
    <citation type="submission" date="2016-09" db="EMBL/GenBank/DDBJ databases">
        <title>Draft genome sequence for the type strain of Vulcanibacillus modesticaldus BR, a strictly anaerobic, moderately thermophilic, and nitrate-reducing bacterium from deep sea-hydrothermal vents of the Mid-Atlantic Ridge.</title>
        <authorList>
            <person name="Abin C.A."/>
            <person name="Hollibaugh J.T."/>
        </authorList>
    </citation>
    <scope>NUCLEOTIDE SEQUENCE [LARGE SCALE GENOMIC DNA]</scope>
    <source>
        <strain evidence="2 3">BR</strain>
    </source>
</reference>
<dbReference type="InterPro" id="IPR052533">
    <property type="entry name" value="WalJ/YycJ-like"/>
</dbReference>
<comment type="caution">
    <text evidence="2">The sequence shown here is derived from an EMBL/GenBank/DDBJ whole genome shotgun (WGS) entry which is preliminary data.</text>
</comment>
<dbReference type="SUPFAM" id="SSF56281">
    <property type="entry name" value="Metallo-hydrolase/oxidoreductase"/>
    <property type="match status" value="1"/>
</dbReference>
<gene>
    <name evidence="2" type="ORF">BHF71_07810</name>
</gene>
<dbReference type="InterPro" id="IPR001279">
    <property type="entry name" value="Metallo-B-lactamas"/>
</dbReference>
<dbReference type="Proteomes" id="UP000243739">
    <property type="component" value="Unassembled WGS sequence"/>
</dbReference>
<dbReference type="OrthoDB" id="9781189at2"/>
<accession>A0A1D2YVK6</accession>
<keyword evidence="2" id="KW-0378">Hydrolase</keyword>
<keyword evidence="3" id="KW-1185">Reference proteome</keyword>
<sequence length="275" mass="30636">MKYSILASGSTGNSIYIGTDEYNLLIDAGLSGKKIEMGLEKIGVSPKDIDGILITHEHDDHVKGIGVLARRYQIPIYANAKTFENLPSQIGEIDDSLKRILETGTVKEFGKLQVESFAISHDAAEPVGYVLRKENLKLSVVTDLGYVSQKIKDKIIGSDAYIFEANHDVQMLRMSSYPWSVKQRILSDVGHLSNEASGEALAEIITEVTQKVHLAHLSKENNLIELARLTVKNILEDYGITEEDVKLLDTFPDRPTSLEILDRKKVKFKEILAVK</sequence>